<comment type="similarity">
    <text evidence="1">Belongs to the peptidase C48 family.</text>
</comment>
<dbReference type="FunFam" id="3.40.395.10:FF:000001">
    <property type="entry name" value="Sentrin-specific protease 1"/>
    <property type="match status" value="1"/>
</dbReference>
<dbReference type="GO" id="GO:0060255">
    <property type="term" value="P:regulation of macromolecule metabolic process"/>
    <property type="evidence" value="ECO:0007669"/>
    <property type="project" value="UniProtKB-ARBA"/>
</dbReference>
<dbReference type="STRING" id="1246581.A0A2H9TKH4"/>
<dbReference type="GO" id="GO:0016926">
    <property type="term" value="P:protein desumoylation"/>
    <property type="evidence" value="ECO:0007669"/>
    <property type="project" value="TreeGrafter"/>
</dbReference>
<evidence type="ECO:0000313" key="6">
    <source>
        <dbReference type="EMBL" id="PJF18271.1"/>
    </source>
</evidence>
<dbReference type="InterPro" id="IPR038765">
    <property type="entry name" value="Papain-like_cys_pep_sf"/>
</dbReference>
<dbReference type="Proteomes" id="UP000240830">
    <property type="component" value="Unassembled WGS sequence"/>
</dbReference>
<comment type="caution">
    <text evidence="6">The sequence shown here is derived from an EMBL/GenBank/DDBJ whole genome shotgun (WGS) entry which is preliminary data.</text>
</comment>
<dbReference type="InterPro" id="IPR003653">
    <property type="entry name" value="Peptidase_C48_C"/>
</dbReference>
<dbReference type="EMBL" id="MTSL01000134">
    <property type="protein sequence ID" value="PJF18271.1"/>
    <property type="molecule type" value="Genomic_DNA"/>
</dbReference>
<accession>A0A2H9TKH4</accession>
<keyword evidence="3" id="KW-0378">Hydrolase</keyword>
<dbReference type="GO" id="GO:0006508">
    <property type="term" value="P:proteolysis"/>
    <property type="evidence" value="ECO:0007669"/>
    <property type="project" value="UniProtKB-KW"/>
</dbReference>
<dbReference type="GO" id="GO:0080090">
    <property type="term" value="P:regulation of primary metabolic process"/>
    <property type="evidence" value="ECO:0007669"/>
    <property type="project" value="UniProtKB-ARBA"/>
</dbReference>
<evidence type="ECO:0000259" key="5">
    <source>
        <dbReference type="PROSITE" id="PS50600"/>
    </source>
</evidence>
<reference evidence="6 7" key="1">
    <citation type="submission" date="2016-10" db="EMBL/GenBank/DDBJ databases">
        <title>The genome of Paramicrosporidium saccamoebae is the missing link in understanding Cryptomycota and Microsporidia evolution.</title>
        <authorList>
            <person name="Quandt C.A."/>
            <person name="Beaudet D."/>
            <person name="Corsaro D."/>
            <person name="Michel R."/>
            <person name="Corradi N."/>
            <person name="James T."/>
        </authorList>
    </citation>
    <scope>NUCLEOTIDE SEQUENCE [LARGE SCALE GENOMIC DNA]</scope>
    <source>
        <strain evidence="6 7">KSL3</strain>
    </source>
</reference>
<dbReference type="PANTHER" id="PTHR12606">
    <property type="entry name" value="SENTRIN/SUMO-SPECIFIC PROTEASE"/>
    <property type="match status" value="1"/>
</dbReference>
<evidence type="ECO:0000256" key="4">
    <source>
        <dbReference type="ARBA" id="ARBA00022807"/>
    </source>
</evidence>
<evidence type="ECO:0000256" key="2">
    <source>
        <dbReference type="ARBA" id="ARBA00022670"/>
    </source>
</evidence>
<dbReference type="OrthoDB" id="1939479at2759"/>
<dbReference type="AlphaFoldDB" id="A0A2H9TKH4"/>
<gene>
    <name evidence="6" type="ORF">PSACC_01962</name>
</gene>
<keyword evidence="4" id="KW-0788">Thiol protease</keyword>
<dbReference type="GO" id="GO:0005634">
    <property type="term" value="C:nucleus"/>
    <property type="evidence" value="ECO:0007669"/>
    <property type="project" value="TreeGrafter"/>
</dbReference>
<proteinExistence type="inferred from homology"/>
<evidence type="ECO:0000256" key="3">
    <source>
        <dbReference type="ARBA" id="ARBA00022801"/>
    </source>
</evidence>
<dbReference type="PROSITE" id="PS50600">
    <property type="entry name" value="ULP_PROTEASE"/>
    <property type="match status" value="1"/>
</dbReference>
<keyword evidence="2 6" id="KW-0645">Protease</keyword>
<dbReference type="SUPFAM" id="SSF54001">
    <property type="entry name" value="Cysteine proteinases"/>
    <property type="match status" value="1"/>
</dbReference>
<dbReference type="Pfam" id="PF02902">
    <property type="entry name" value="Peptidase_C48"/>
    <property type="match status" value="1"/>
</dbReference>
<evidence type="ECO:0000256" key="1">
    <source>
        <dbReference type="ARBA" id="ARBA00005234"/>
    </source>
</evidence>
<feature type="domain" description="Ubiquitin-like protease family profile" evidence="5">
    <location>
        <begin position="73"/>
        <end position="239"/>
    </location>
</feature>
<organism evidence="6 7">
    <name type="scientific">Paramicrosporidium saccamoebae</name>
    <dbReference type="NCBI Taxonomy" id="1246581"/>
    <lineage>
        <taxon>Eukaryota</taxon>
        <taxon>Fungi</taxon>
        <taxon>Fungi incertae sedis</taxon>
        <taxon>Cryptomycota</taxon>
        <taxon>Cryptomycota incertae sedis</taxon>
        <taxon>Paramicrosporidium</taxon>
    </lineage>
</organism>
<evidence type="ECO:0000313" key="7">
    <source>
        <dbReference type="Proteomes" id="UP000240830"/>
    </source>
</evidence>
<name>A0A2H9TKH4_9FUNG</name>
<dbReference type="PANTHER" id="PTHR12606:SF141">
    <property type="entry name" value="GH15225P-RELATED"/>
    <property type="match status" value="1"/>
</dbReference>
<keyword evidence="7" id="KW-1185">Reference proteome</keyword>
<dbReference type="GO" id="GO:0016929">
    <property type="term" value="F:deSUMOylase activity"/>
    <property type="evidence" value="ECO:0007669"/>
    <property type="project" value="TreeGrafter"/>
</dbReference>
<sequence>MVQLVITRIPHTFLYNERNKRESLLDEEMRIRREMAERQRSRVKADFSSSMKNEIMDALSRNDDDVIITKFGIDFCTRDLLTLRSPRWLNDEVINFYMQLIMERSLSKRTGLPSVHVFSTFFYPKLRDRGYDLVRTSTRRVSPSVLKKDLILFPIHLGMHWCMAAIDFRSRTISYYDSLHGSNKQCLSVLRDWIAKESMDKLKCDFDFTGWTLSCPKDIPAQQNGYDCGVFALAFAEHLSRDAQFDFSQSNMLHWRDRVSYEILTGNFIEL</sequence>
<protein>
    <submittedName>
        <fullName evidence="6">Putative sentrin/sumo-specific protease</fullName>
    </submittedName>
</protein>
<dbReference type="Gene3D" id="3.40.395.10">
    <property type="entry name" value="Adenoviral Proteinase, Chain A"/>
    <property type="match status" value="1"/>
</dbReference>